<keyword evidence="1" id="KW-0812">Transmembrane</keyword>
<dbReference type="OrthoDB" id="1111222at2"/>
<evidence type="ECO:0000259" key="2">
    <source>
        <dbReference type="Pfam" id="PF14258"/>
    </source>
</evidence>
<proteinExistence type="predicted"/>
<name>A0A4V2NW99_9BACT</name>
<feature type="domain" description="DUF4350" evidence="2">
    <location>
        <begin position="40"/>
        <end position="221"/>
    </location>
</feature>
<dbReference type="Pfam" id="PF14258">
    <property type="entry name" value="DUF4350"/>
    <property type="match status" value="1"/>
</dbReference>
<gene>
    <name evidence="3" type="ORF">EPD60_07400</name>
</gene>
<evidence type="ECO:0000313" key="3">
    <source>
        <dbReference type="EMBL" id="TCJ16562.1"/>
    </source>
</evidence>
<accession>A0A4V2NW99</accession>
<comment type="caution">
    <text evidence="3">The sequence shown here is derived from an EMBL/GenBank/DDBJ whole genome shotgun (WGS) entry which is preliminary data.</text>
</comment>
<dbReference type="InterPro" id="IPR025646">
    <property type="entry name" value="DUF4350"/>
</dbReference>
<dbReference type="Proteomes" id="UP000295334">
    <property type="component" value="Unassembled WGS sequence"/>
</dbReference>
<dbReference type="AlphaFoldDB" id="A0A4V2NW99"/>
<evidence type="ECO:0000256" key="1">
    <source>
        <dbReference type="SAM" id="Phobius"/>
    </source>
</evidence>
<feature type="transmembrane region" description="Helical" evidence="1">
    <location>
        <begin position="263"/>
        <end position="280"/>
    </location>
</feature>
<protein>
    <recommendedName>
        <fullName evidence="2">DUF4350 domain-containing protein</fullName>
    </recommendedName>
</protein>
<organism evidence="3 4">
    <name type="scientific">Flaviaesturariibacter flavus</name>
    <dbReference type="NCBI Taxonomy" id="2502780"/>
    <lineage>
        <taxon>Bacteria</taxon>
        <taxon>Pseudomonadati</taxon>
        <taxon>Bacteroidota</taxon>
        <taxon>Chitinophagia</taxon>
        <taxon>Chitinophagales</taxon>
        <taxon>Chitinophagaceae</taxon>
        <taxon>Flaviaestuariibacter</taxon>
    </lineage>
</organism>
<evidence type="ECO:0000313" key="4">
    <source>
        <dbReference type="Proteomes" id="UP000295334"/>
    </source>
</evidence>
<keyword evidence="1" id="KW-1133">Transmembrane helix</keyword>
<keyword evidence="4" id="KW-1185">Reference proteome</keyword>
<keyword evidence="1" id="KW-0472">Membrane</keyword>
<sequence>MKRNGLLIGGALLLVVIAVLVIGGGRRKEFNQRITLRYEDRIPYGYSIARGLVPDLFPGVPLVNDRNAPGAWDSIDVNTGGQAVVLVGRELAATDDELETLLAFVEKGNYVFCIAPDFSSAVFDRLRLYNSTFYSLKGEDTLRVQLRAPRFNEKRYTFPGPSAGIHFSLRGADSTVVLGTDGDDHPNFLQYRVGKGALFLHGEPMAFTNYFLLQPGNETYYAQAFSVLPQGLRRLVWNEYYLTAHSGAGGEPNWLGVLMKQQPFAWAFWVLLFILGLYLLSEMRRRQRPIPPHPAPRNESLDFVKTVGRLYYDKRDDHNLALKMIQYFLEGVRHHYKINTTVLDSEFVQRLEARSGYPRERLQSLMDLVARLRHEGRTTPAELQDLHRQLEAYYQTI</sequence>
<reference evidence="3 4" key="1">
    <citation type="submission" date="2019-03" db="EMBL/GenBank/DDBJ databases">
        <authorList>
            <person name="Kim M.K.M."/>
        </authorList>
    </citation>
    <scope>NUCLEOTIDE SEQUENCE [LARGE SCALE GENOMIC DNA]</scope>
    <source>
        <strain evidence="3 4">17J68-12</strain>
    </source>
</reference>
<dbReference type="EMBL" id="SJZI01000011">
    <property type="protein sequence ID" value="TCJ16562.1"/>
    <property type="molecule type" value="Genomic_DNA"/>
</dbReference>
<dbReference type="RefSeq" id="WP_131448405.1">
    <property type="nucleotide sequence ID" value="NZ_SJZI01000011.1"/>
</dbReference>